<dbReference type="EMBL" id="JARBHI010000013">
    <property type="protein sequence ID" value="MDE1656675.1"/>
    <property type="molecule type" value="Genomic_DNA"/>
</dbReference>
<comment type="caution">
    <text evidence="1">The sequence shown here is derived from an EMBL/GenBank/DDBJ whole genome shotgun (WGS) entry which is preliminary data.</text>
</comment>
<organism evidence="1 2">
    <name type="scientific">Actinotignum sanguinis</name>
    <dbReference type="NCBI Taxonomy" id="1445614"/>
    <lineage>
        <taxon>Bacteria</taxon>
        <taxon>Bacillati</taxon>
        <taxon>Actinomycetota</taxon>
        <taxon>Actinomycetes</taxon>
        <taxon>Actinomycetales</taxon>
        <taxon>Actinomycetaceae</taxon>
        <taxon>Actinotignum</taxon>
    </lineage>
</organism>
<dbReference type="Pfam" id="PF09344">
    <property type="entry name" value="Cas_CT1975"/>
    <property type="match status" value="1"/>
</dbReference>
<protein>
    <submittedName>
        <fullName evidence="1">Type I-E CRISPR-associated protein Cas7/Cse4/CasC</fullName>
    </submittedName>
</protein>
<keyword evidence="2" id="KW-1185">Reference proteome</keyword>
<dbReference type="InterPro" id="IPR010148">
    <property type="entry name" value="CRISPR-assoc_prot_CT1975"/>
</dbReference>
<evidence type="ECO:0000313" key="2">
    <source>
        <dbReference type="Proteomes" id="UP001219297"/>
    </source>
</evidence>
<sequence length="370" mass="40192">MYRHLTLHFLTPISYSNLNRDDSGTPKRLMEGGVLRAMHSSQAIKRGARVAYETASLDVSVRSGKLEEVIRDAALKLSPDLDPKKTLTKARALVGQFTKKQAKADADDGAGVAEADRSIWLSGEEIQVAAQVVAGEVDPDTEFVLNGCTGSLAIAAFGRMFAAKPEKGTEAALSVSPAVTTHAATIGTDYFSTVDDIREQNKFTGEESRSGATYLGISQFTSGIFYRTVTIDREQLQASWTAFGKPEAEENLRQMITALIYGQPRGKEHSTAPYTQPVVALAEEQRYRCAYSFETPVQPDSSRGGFLEPSVRALGEQFHAARRFDPDNFGDALALTGTFPQLEELFGVEPTSKNGLVDTVVAWILGGQNE</sequence>
<reference evidence="1 2" key="1">
    <citation type="submission" date="2023-02" db="EMBL/GenBank/DDBJ databases">
        <title>Defining the Infant Male Urobiome and Moving Towards Mechanisms in Urobiome Research.</title>
        <authorList>
            <person name="Reasoner S."/>
            <person name="Flores V."/>
            <person name="Van Horn G."/>
            <person name="Morales G."/>
            <person name="Peard L."/>
            <person name="Abelson B."/>
            <person name="Manuel C."/>
            <person name="Lee J."/>
            <person name="Baker B."/>
            <person name="Williams T."/>
            <person name="Schmitz J."/>
            <person name="Clayton D."/>
            <person name="Hadjifrangiskou M."/>
        </authorList>
    </citation>
    <scope>NUCLEOTIDE SEQUENCE [LARGE SCALE GENOMIC DNA]</scope>
    <source>
        <strain evidence="1 2">AS1053</strain>
    </source>
</reference>
<dbReference type="Proteomes" id="UP001219297">
    <property type="component" value="Unassembled WGS sequence"/>
</dbReference>
<evidence type="ECO:0000313" key="1">
    <source>
        <dbReference type="EMBL" id="MDE1656675.1"/>
    </source>
</evidence>
<dbReference type="GeneID" id="83609251"/>
<dbReference type="RefSeq" id="WP_274733446.1">
    <property type="nucleotide sequence ID" value="NZ_CAMXYX010000013.1"/>
</dbReference>
<name>A0ABT5V7W5_9ACTO</name>
<proteinExistence type="predicted"/>
<accession>A0ABT5V7W5</accession>
<gene>
    <name evidence="1" type="ORF">PWJ81_06285</name>
</gene>